<feature type="transmembrane region" description="Helical" evidence="4">
    <location>
        <begin position="107"/>
        <end position="125"/>
    </location>
</feature>
<dbReference type="InterPro" id="IPR032675">
    <property type="entry name" value="LRR_dom_sf"/>
</dbReference>
<comment type="caution">
    <text evidence="5">The sequence shown here is derived from an EMBL/GenBank/DDBJ whole genome shotgun (WGS) entry which is preliminary data.</text>
</comment>
<sequence length="1126" mass="121553">MRFIQKWPPKFVKVLPHGVDISNPNITQNEPSKLSILIIIATSLIILFLGLCTLHPFSARSSRSSSCVSARHIQQSFIDSDGISQSHLNDIDIQTAPHGGFLTSSEPHFQVILSFFIMLPMLLFIPKSHKRTRKVCQTMGSMTISSSSNCSILSILIFLVALSSSFQSVFGYGFSEECSMYISGDDHMTCNELYPGRYAAECDDGYYYDESSYTRKCVYDSAKKCPLYVSGHHMCVLSTDEDSSPSLGCRSAWYGDDCDQLYSVHIPDKLFREKVCDAAGYGEMLCDVTEFEMARISGYFNASISNILTFEGSQYLINNSLCRSESDDAYWSFIRSVFPIHNSSTSKVHFDTSKDRNYLPNNCPLNEKPGNRPYSCDPNIKSECPSIVLNGVYNSVDGVNKKQCAFIAKEGINGECYTVHDDNIRAFLSEPSNGCLSSSDIETNGVISVATLRSSLRCSSLNLSTIARSMGLSSVNDITTLQGLEYAQGTDSSNNPEGINGECYTVHDDNIRAFLSEPSNGCLSSSDIETNGVISVATLRSSLRCSSLNLSTIARSMGLSSVNDITTLQGLEYAQGTDSSNNPVGLTTLNIDGYDLSGDVNPNAEYDKLVVQILAKAVIRSNDYGNIDSGLTSLSASGCGLSDVSDVLDLTPIVEGDDATRPFKLTSLDLSNNSIPDVSVLITSSMFPSDTLTSLNISGNSICDIDNVVSRLQSYFTNLSSIVSHEQSTCPCYDSEFGTDVSFSAHKTCRQRSDGEFQVECWHGYFLDKTTNTCVKAKTTEESIRCQVCERKDDDVVPTLEVGASYITCGCRSGFHGDTYEYVYIPDSNLRSAVCLSVVNPTAHDSSCDDLTLSDMTTVTSVHASIVDSLEGLQHAVNLTSLSISGTSSSSVSIGNTDLGYLPLSLVELSLEAVYLAADSDFSIFPNLTTLSLNDNPSYDLTNSALFPSSSSSSSSTFTSLDVSYTALSSFSSIPTSITTLTANNCSSLTSFSTISNLTNLVSLDVSYASNVLDFSSLLSSPPTSISILYADGCNVSPDTDFTSFTNLTTLSLNDNPSYDLTNSALFPSSSSSSSSTFTSLDVSYTALSSFSSIPTSITTLTANNCSSLTSFSTISNLTNLVSLDV</sequence>
<dbReference type="PROSITE" id="PS51450">
    <property type="entry name" value="LRR"/>
    <property type="match status" value="2"/>
</dbReference>
<gene>
    <name evidence="5" type="ORF">ADUPG1_012471</name>
</gene>
<dbReference type="PANTHER" id="PTHR11375">
    <property type="entry name" value="ACIDIC LEUCINE-RICH NUCLEAR PHOSPHOPROTEIN 32"/>
    <property type="match status" value="1"/>
</dbReference>
<name>A0ABQ5JZJ7_9EUKA</name>
<accession>A0ABQ5JZJ7</accession>
<dbReference type="PANTHER" id="PTHR11375:SF0">
    <property type="entry name" value="ACIDIC LEUCINE-RICH NUCLEAR PHOSPHOPROTEIN 32 FAMILY MEMBER A"/>
    <property type="match status" value="1"/>
</dbReference>
<keyword evidence="4" id="KW-1133">Transmembrane helix</keyword>
<evidence type="ECO:0000256" key="4">
    <source>
        <dbReference type="SAM" id="Phobius"/>
    </source>
</evidence>
<dbReference type="Gene3D" id="3.80.10.10">
    <property type="entry name" value="Ribonuclease Inhibitor"/>
    <property type="match status" value="2"/>
</dbReference>
<evidence type="ECO:0000256" key="1">
    <source>
        <dbReference type="ARBA" id="ARBA00022614"/>
    </source>
</evidence>
<proteinExistence type="inferred from homology"/>
<keyword evidence="6" id="KW-1185">Reference proteome</keyword>
<reference evidence="5" key="1">
    <citation type="submission" date="2022-03" db="EMBL/GenBank/DDBJ databases">
        <title>Draft genome sequence of Aduncisulcus paluster, a free-living microaerophilic Fornicata.</title>
        <authorList>
            <person name="Yuyama I."/>
            <person name="Kume K."/>
            <person name="Tamura T."/>
            <person name="Inagaki Y."/>
            <person name="Hashimoto T."/>
        </authorList>
    </citation>
    <scope>NUCLEOTIDE SEQUENCE</scope>
    <source>
        <strain evidence="5">NY0171</strain>
    </source>
</reference>
<feature type="transmembrane region" description="Helical" evidence="4">
    <location>
        <begin position="152"/>
        <end position="174"/>
    </location>
</feature>
<feature type="transmembrane region" description="Helical" evidence="4">
    <location>
        <begin position="34"/>
        <end position="57"/>
    </location>
</feature>
<evidence type="ECO:0000256" key="3">
    <source>
        <dbReference type="ARBA" id="ARBA00025777"/>
    </source>
</evidence>
<dbReference type="Proteomes" id="UP001057375">
    <property type="component" value="Unassembled WGS sequence"/>
</dbReference>
<dbReference type="InterPro" id="IPR045081">
    <property type="entry name" value="AN32"/>
</dbReference>
<protein>
    <submittedName>
        <fullName evidence="5">Uncharacterized protein</fullName>
    </submittedName>
</protein>
<evidence type="ECO:0000313" key="6">
    <source>
        <dbReference type="Proteomes" id="UP001057375"/>
    </source>
</evidence>
<keyword evidence="4" id="KW-0812">Transmembrane</keyword>
<organism evidence="5 6">
    <name type="scientific">Aduncisulcus paluster</name>
    <dbReference type="NCBI Taxonomy" id="2918883"/>
    <lineage>
        <taxon>Eukaryota</taxon>
        <taxon>Metamonada</taxon>
        <taxon>Carpediemonas-like organisms</taxon>
        <taxon>Aduncisulcus</taxon>
    </lineage>
</organism>
<comment type="similarity">
    <text evidence="3">Belongs to the ANP32 family.</text>
</comment>
<evidence type="ECO:0000313" key="5">
    <source>
        <dbReference type="EMBL" id="GKT23579.1"/>
    </source>
</evidence>
<keyword evidence="2" id="KW-0677">Repeat</keyword>
<dbReference type="EMBL" id="BQXS01012473">
    <property type="protein sequence ID" value="GKT23579.1"/>
    <property type="molecule type" value="Genomic_DNA"/>
</dbReference>
<dbReference type="InterPro" id="IPR001611">
    <property type="entry name" value="Leu-rich_rpt"/>
</dbReference>
<keyword evidence="1" id="KW-0433">Leucine-rich repeat</keyword>
<feature type="non-terminal residue" evidence="5">
    <location>
        <position position="1126"/>
    </location>
</feature>
<evidence type="ECO:0000256" key="2">
    <source>
        <dbReference type="ARBA" id="ARBA00022737"/>
    </source>
</evidence>
<keyword evidence="4" id="KW-0472">Membrane</keyword>
<dbReference type="SUPFAM" id="SSF52058">
    <property type="entry name" value="L domain-like"/>
    <property type="match status" value="2"/>
</dbReference>